<gene>
    <name evidence="1" type="ORF">GCM10022277_28690</name>
</gene>
<evidence type="ECO:0000313" key="2">
    <source>
        <dbReference type="Proteomes" id="UP001501565"/>
    </source>
</evidence>
<name>A0ABP7MUJ2_9GAMM</name>
<reference evidence="2" key="1">
    <citation type="journal article" date="2019" name="Int. J. Syst. Evol. Microbiol.">
        <title>The Global Catalogue of Microorganisms (GCM) 10K type strain sequencing project: providing services to taxonomists for standard genome sequencing and annotation.</title>
        <authorList>
            <consortium name="The Broad Institute Genomics Platform"/>
            <consortium name="The Broad Institute Genome Sequencing Center for Infectious Disease"/>
            <person name="Wu L."/>
            <person name="Ma J."/>
        </authorList>
    </citation>
    <scope>NUCLEOTIDE SEQUENCE [LARGE SCALE GENOMIC DNA]</scope>
    <source>
        <strain evidence="2">JCM 17551</strain>
    </source>
</reference>
<comment type="caution">
    <text evidence="1">The sequence shown here is derived from an EMBL/GenBank/DDBJ whole genome shotgun (WGS) entry which is preliminary data.</text>
</comment>
<dbReference type="Proteomes" id="UP001501565">
    <property type="component" value="Unassembled WGS sequence"/>
</dbReference>
<dbReference type="EMBL" id="BAABBN010000007">
    <property type="protein sequence ID" value="GAA3930256.1"/>
    <property type="molecule type" value="Genomic_DNA"/>
</dbReference>
<protein>
    <submittedName>
        <fullName evidence="1">Uncharacterized protein</fullName>
    </submittedName>
</protein>
<organism evidence="1 2">
    <name type="scientific">Litoribacillus peritrichatus</name>
    <dbReference type="NCBI Taxonomy" id="718191"/>
    <lineage>
        <taxon>Bacteria</taxon>
        <taxon>Pseudomonadati</taxon>
        <taxon>Pseudomonadota</taxon>
        <taxon>Gammaproteobacteria</taxon>
        <taxon>Oceanospirillales</taxon>
        <taxon>Oceanospirillaceae</taxon>
        <taxon>Litoribacillus</taxon>
    </lineage>
</organism>
<accession>A0ABP7MUJ2</accession>
<sequence length="89" mass="10057">MEASNDLDTERLSKALTTHSITDIVVQLAVLSRHLCEDLKIYPLQDTQGKDPFLSLVIYSGPDCHPQDDRITLTINPQLFEAIHQLRSL</sequence>
<proteinExistence type="predicted"/>
<keyword evidence="2" id="KW-1185">Reference proteome</keyword>
<evidence type="ECO:0000313" key="1">
    <source>
        <dbReference type="EMBL" id="GAA3930256.1"/>
    </source>
</evidence>